<evidence type="ECO:0000313" key="6">
    <source>
        <dbReference type="Proteomes" id="UP000887565"/>
    </source>
</evidence>
<dbReference type="GO" id="GO:1990573">
    <property type="term" value="P:potassium ion import across plasma membrane"/>
    <property type="evidence" value="ECO:0007669"/>
    <property type="project" value="TreeGrafter"/>
</dbReference>
<dbReference type="Pfam" id="PF03522">
    <property type="entry name" value="SLC12"/>
    <property type="match status" value="1"/>
</dbReference>
<dbReference type="GO" id="GO:0006884">
    <property type="term" value="P:cell volume homeostasis"/>
    <property type="evidence" value="ECO:0007669"/>
    <property type="project" value="TreeGrafter"/>
</dbReference>
<accession>A0A915HTJ8</accession>
<dbReference type="Proteomes" id="UP000887565">
    <property type="component" value="Unplaced"/>
</dbReference>
<evidence type="ECO:0000256" key="4">
    <source>
        <dbReference type="ARBA" id="ARBA00023136"/>
    </source>
</evidence>
<dbReference type="InterPro" id="IPR004842">
    <property type="entry name" value="SLC12A_fam"/>
</dbReference>
<keyword evidence="3" id="KW-1133">Transmembrane helix</keyword>
<dbReference type="GO" id="GO:0016020">
    <property type="term" value="C:membrane"/>
    <property type="evidence" value="ECO:0007669"/>
    <property type="project" value="UniProtKB-SubCell"/>
</dbReference>
<sequence length="184" mass="21085">MLHLVYLEDHVKNYRPSILIYSGNPVARPCLIDFFANITKDISLLICGDVIVATSSMIVTDSSLRKRSRKIQYWLRKRKIKAFFNPVVAPTYQFGCKALLQLAGLGNLKPNIAAFGFKRNWKQCSIKDVEEYFSLIQERKFNYDLRLAGQHQLKYSSRNFVCSLRVTPAGNKISQHQPAPTDEV</sequence>
<evidence type="ECO:0000259" key="5">
    <source>
        <dbReference type="Pfam" id="PF03522"/>
    </source>
</evidence>
<feature type="domain" description="SLC12A transporter C-terminal" evidence="5">
    <location>
        <begin position="28"/>
        <end position="138"/>
    </location>
</feature>
<dbReference type="PANTHER" id="PTHR11827">
    <property type="entry name" value="SOLUTE CARRIER FAMILY 12, CATION COTRANSPORTERS"/>
    <property type="match status" value="1"/>
</dbReference>
<protein>
    <submittedName>
        <fullName evidence="7">SLC12A transporter C-terminal domain-containing protein</fullName>
    </submittedName>
</protein>
<evidence type="ECO:0000256" key="1">
    <source>
        <dbReference type="ARBA" id="ARBA00004141"/>
    </source>
</evidence>
<dbReference type="InterPro" id="IPR018491">
    <property type="entry name" value="SLC12_C"/>
</dbReference>
<keyword evidence="6" id="KW-1185">Reference proteome</keyword>
<name>A0A915HTJ8_ROMCU</name>
<keyword evidence="2" id="KW-0812">Transmembrane</keyword>
<evidence type="ECO:0000256" key="3">
    <source>
        <dbReference type="ARBA" id="ARBA00022989"/>
    </source>
</evidence>
<reference evidence="7" key="1">
    <citation type="submission" date="2022-11" db="UniProtKB">
        <authorList>
            <consortium name="WormBaseParasite"/>
        </authorList>
    </citation>
    <scope>IDENTIFICATION</scope>
</reference>
<evidence type="ECO:0000256" key="2">
    <source>
        <dbReference type="ARBA" id="ARBA00022692"/>
    </source>
</evidence>
<keyword evidence="4" id="KW-0472">Membrane</keyword>
<dbReference type="WBParaSite" id="nRc.2.0.1.t05233-RA">
    <property type="protein sequence ID" value="nRc.2.0.1.t05233-RA"/>
    <property type="gene ID" value="nRc.2.0.1.g05233"/>
</dbReference>
<dbReference type="GO" id="GO:0008511">
    <property type="term" value="F:sodium:potassium:chloride symporter activity"/>
    <property type="evidence" value="ECO:0007669"/>
    <property type="project" value="TreeGrafter"/>
</dbReference>
<dbReference type="GO" id="GO:0055078">
    <property type="term" value="P:sodium ion homeostasis"/>
    <property type="evidence" value="ECO:0007669"/>
    <property type="project" value="TreeGrafter"/>
</dbReference>
<proteinExistence type="predicted"/>
<dbReference type="OMA" id="IMHDALE"/>
<evidence type="ECO:0000313" key="7">
    <source>
        <dbReference type="WBParaSite" id="nRc.2.0.1.t05233-RA"/>
    </source>
</evidence>
<dbReference type="PANTHER" id="PTHR11827:SF103">
    <property type="entry name" value="SODIUM CHLORIDE COTRANSPORTER 69, ISOFORM E"/>
    <property type="match status" value="1"/>
</dbReference>
<comment type="subcellular location">
    <subcellularLocation>
        <location evidence="1">Membrane</location>
        <topology evidence="1">Multi-pass membrane protein</topology>
    </subcellularLocation>
</comment>
<dbReference type="GO" id="GO:0055075">
    <property type="term" value="P:potassium ion homeostasis"/>
    <property type="evidence" value="ECO:0007669"/>
    <property type="project" value="TreeGrafter"/>
</dbReference>
<dbReference type="GO" id="GO:0055064">
    <property type="term" value="P:chloride ion homeostasis"/>
    <property type="evidence" value="ECO:0007669"/>
    <property type="project" value="TreeGrafter"/>
</dbReference>
<dbReference type="AlphaFoldDB" id="A0A915HTJ8"/>
<organism evidence="6 7">
    <name type="scientific">Romanomermis culicivorax</name>
    <name type="common">Nematode worm</name>
    <dbReference type="NCBI Taxonomy" id="13658"/>
    <lineage>
        <taxon>Eukaryota</taxon>
        <taxon>Metazoa</taxon>
        <taxon>Ecdysozoa</taxon>
        <taxon>Nematoda</taxon>
        <taxon>Enoplea</taxon>
        <taxon>Dorylaimia</taxon>
        <taxon>Mermithida</taxon>
        <taxon>Mermithoidea</taxon>
        <taxon>Mermithidae</taxon>
        <taxon>Romanomermis</taxon>
    </lineage>
</organism>